<reference evidence="1" key="2">
    <citation type="journal article" date="2015" name="Data Brief">
        <title>Shoot transcriptome of the giant reed, Arundo donax.</title>
        <authorList>
            <person name="Barrero R.A."/>
            <person name="Guerrero F.D."/>
            <person name="Moolhuijzen P."/>
            <person name="Goolsby J.A."/>
            <person name="Tidwell J."/>
            <person name="Bellgard S.E."/>
            <person name="Bellgard M.I."/>
        </authorList>
    </citation>
    <scope>NUCLEOTIDE SEQUENCE</scope>
    <source>
        <tissue evidence="1">Shoot tissue taken approximately 20 cm above the soil surface</tissue>
    </source>
</reference>
<proteinExistence type="predicted"/>
<protein>
    <submittedName>
        <fullName evidence="1">Uncharacterized protein</fullName>
    </submittedName>
</protein>
<dbReference type="AlphaFoldDB" id="A0A0A8Y698"/>
<reference evidence="1" key="1">
    <citation type="submission" date="2014-09" db="EMBL/GenBank/DDBJ databases">
        <authorList>
            <person name="Magalhaes I.L.F."/>
            <person name="Oliveira U."/>
            <person name="Santos F.R."/>
            <person name="Vidigal T.H.D.A."/>
            <person name="Brescovit A.D."/>
            <person name="Santos A.J."/>
        </authorList>
    </citation>
    <scope>NUCLEOTIDE SEQUENCE</scope>
    <source>
        <tissue evidence="1">Shoot tissue taken approximately 20 cm above the soil surface</tissue>
    </source>
</reference>
<accession>A0A0A8Y698</accession>
<organism evidence="1">
    <name type="scientific">Arundo donax</name>
    <name type="common">Giant reed</name>
    <name type="synonym">Donax arundinaceus</name>
    <dbReference type="NCBI Taxonomy" id="35708"/>
    <lineage>
        <taxon>Eukaryota</taxon>
        <taxon>Viridiplantae</taxon>
        <taxon>Streptophyta</taxon>
        <taxon>Embryophyta</taxon>
        <taxon>Tracheophyta</taxon>
        <taxon>Spermatophyta</taxon>
        <taxon>Magnoliopsida</taxon>
        <taxon>Liliopsida</taxon>
        <taxon>Poales</taxon>
        <taxon>Poaceae</taxon>
        <taxon>PACMAD clade</taxon>
        <taxon>Arundinoideae</taxon>
        <taxon>Arundineae</taxon>
        <taxon>Arundo</taxon>
    </lineage>
</organism>
<sequence length="27" mass="2922">MAAFRASRSSTSALNRRRFSGALSSSF</sequence>
<dbReference type="EMBL" id="GBRH01277367">
    <property type="protein sequence ID" value="JAD20528.1"/>
    <property type="molecule type" value="Transcribed_RNA"/>
</dbReference>
<evidence type="ECO:0000313" key="1">
    <source>
        <dbReference type="EMBL" id="JAD20528.1"/>
    </source>
</evidence>
<name>A0A0A8Y698_ARUDO</name>